<dbReference type="PANTHER" id="PTHR23355">
    <property type="entry name" value="RIBONUCLEASE"/>
    <property type="match status" value="1"/>
</dbReference>
<evidence type="ECO:0000256" key="2">
    <source>
        <dbReference type="ARBA" id="ARBA00004496"/>
    </source>
</evidence>
<dbReference type="InterPro" id="IPR011805">
    <property type="entry name" value="RNase_R"/>
</dbReference>
<keyword evidence="7" id="KW-0269">Exonuclease</keyword>
<dbReference type="InterPro" id="IPR001900">
    <property type="entry name" value="RNase_II/R"/>
</dbReference>
<dbReference type="GO" id="GO:0003723">
    <property type="term" value="F:RNA binding"/>
    <property type="evidence" value="ECO:0007669"/>
    <property type="project" value="UniProtKB-KW"/>
</dbReference>
<evidence type="ECO:0000256" key="1">
    <source>
        <dbReference type="ARBA" id="ARBA00001849"/>
    </source>
</evidence>
<dbReference type="InterPro" id="IPR003029">
    <property type="entry name" value="S1_domain"/>
</dbReference>
<dbReference type="AlphaFoldDB" id="J9G468"/>
<dbReference type="InterPro" id="IPR040476">
    <property type="entry name" value="CSD2"/>
</dbReference>
<dbReference type="EC" id="3.1.13.1" evidence="3"/>
<evidence type="ECO:0000256" key="9">
    <source>
        <dbReference type="SAM" id="MobiDB-lite"/>
    </source>
</evidence>
<evidence type="ECO:0000256" key="3">
    <source>
        <dbReference type="ARBA" id="ARBA00012163"/>
    </source>
</evidence>
<dbReference type="GO" id="GO:0006402">
    <property type="term" value="P:mRNA catabolic process"/>
    <property type="evidence" value="ECO:0007669"/>
    <property type="project" value="TreeGrafter"/>
</dbReference>
<organism evidence="11">
    <name type="scientific">gut metagenome</name>
    <dbReference type="NCBI Taxonomy" id="749906"/>
    <lineage>
        <taxon>unclassified sequences</taxon>
        <taxon>metagenomes</taxon>
        <taxon>organismal metagenomes</taxon>
    </lineage>
</organism>
<dbReference type="SMART" id="SM00316">
    <property type="entry name" value="S1"/>
    <property type="match status" value="1"/>
</dbReference>
<comment type="caution">
    <text evidence="11">The sequence shown here is derived from an EMBL/GenBank/DDBJ whole genome shotgun (WGS) entry which is preliminary data.</text>
</comment>
<keyword evidence="4" id="KW-0963">Cytoplasm</keyword>
<evidence type="ECO:0000256" key="7">
    <source>
        <dbReference type="ARBA" id="ARBA00022839"/>
    </source>
</evidence>
<dbReference type="InterPro" id="IPR022966">
    <property type="entry name" value="RNase_II/R_CS"/>
</dbReference>
<evidence type="ECO:0000259" key="10">
    <source>
        <dbReference type="PROSITE" id="PS50126"/>
    </source>
</evidence>
<evidence type="ECO:0000256" key="6">
    <source>
        <dbReference type="ARBA" id="ARBA00022801"/>
    </source>
</evidence>
<gene>
    <name evidence="11" type="ORF">EVA_17554</name>
</gene>
<dbReference type="CDD" id="cd04471">
    <property type="entry name" value="S1_RNase_R"/>
    <property type="match status" value="1"/>
</dbReference>
<evidence type="ECO:0000256" key="8">
    <source>
        <dbReference type="ARBA" id="ARBA00022884"/>
    </source>
</evidence>
<evidence type="ECO:0000256" key="5">
    <source>
        <dbReference type="ARBA" id="ARBA00022722"/>
    </source>
</evidence>
<feature type="domain" description="S1 motif" evidence="10">
    <location>
        <begin position="662"/>
        <end position="743"/>
    </location>
</feature>
<evidence type="ECO:0000256" key="4">
    <source>
        <dbReference type="ARBA" id="ARBA00022490"/>
    </source>
</evidence>
<dbReference type="InterPro" id="IPR050180">
    <property type="entry name" value="RNR_Ribonuclease"/>
</dbReference>
<dbReference type="GO" id="GO:0008859">
    <property type="term" value="F:exoribonuclease II activity"/>
    <property type="evidence" value="ECO:0007669"/>
    <property type="project" value="UniProtKB-EC"/>
</dbReference>
<evidence type="ECO:0000313" key="11">
    <source>
        <dbReference type="EMBL" id="EJW94339.1"/>
    </source>
</evidence>
<dbReference type="PROSITE" id="PS01175">
    <property type="entry name" value="RIBONUCLEASE_II"/>
    <property type="match status" value="1"/>
</dbReference>
<dbReference type="Pfam" id="PF00773">
    <property type="entry name" value="RNB"/>
    <property type="match status" value="1"/>
</dbReference>
<keyword evidence="8" id="KW-0694">RNA-binding</keyword>
<dbReference type="InterPro" id="IPR004476">
    <property type="entry name" value="RNase_II/RNase_R"/>
</dbReference>
<comment type="catalytic activity">
    <reaction evidence="1">
        <text>Exonucleolytic cleavage in the 3'- to 5'-direction to yield nucleoside 5'-phosphates.</text>
        <dbReference type="EC" id="3.1.13.1"/>
    </reaction>
</comment>
<dbReference type="SUPFAM" id="SSF50249">
    <property type="entry name" value="Nucleic acid-binding proteins"/>
    <property type="match status" value="3"/>
</dbReference>
<sequence>MGKEKKKMNKEKSKSMGRLTKKDIQGLLLDLFASHSSEDYNVKDIFRTIRATNHPAKMLTLDVLSELVLDDYLATDGKGNYRYAIRSQVMEGTFQRKRNGHNAFIPDDGGKSILVCERNSRHALDGDRVRVTMMARRDGHTREAEVIDILQRAKDTFVGQLQVEREYGFLVTESRSLATDIFIPKENLNGGKNGDKAVVKIVEWPEISKSPIGKVIDILGKQGENDAEMHAILAEFGLPYQYPKAVEEAAERLDPGITPEEIARREDFRDVVTFTIDPHDAKDFDDALSIRPLEGGDWEVGVHIADVSHYVQEGDIIDREAEKRATSVYLVDRTIPMLPERLCNFICSLRPDEEKLAYSAIFRINVAGEVLSWHLAHTVIRSNRRFTYEEVQDIFERNGVASEEDLHLPGNHPEPLPAGSAPEGDFAVELLQLNRIAKQLREKRFKNGSIGFDRPEVRFEIDEKGKPISTYVKIAKDANKLVEEFMLLANRFVAEKIGKVPKNKKAKVLPYRVHDVPDPEKLEKLSGFITKFGYKIRTEGTKTEVSRSLNNLLDEVKGKKEEGVIELVALRAMMKAKYSVHNIGHYGLMFDYYTHFTSPIRRYPDTLVHRLLTRYEEGGRSVSATKYEELCEHASAMEQLASNAERASIKYKQVEFMGERIGQEFQGTISGVTEIGLYVEIDENKCEGMIPLRDLLDDYYEFDERNYCLFGRRGHKRYCLGDKVRIRVERANLERKQLDFALVEELESPAQTEQVAPRAKKTGKQSRSAKSFKEAKKKRRRK</sequence>
<dbReference type="Pfam" id="PF17876">
    <property type="entry name" value="CSD2"/>
    <property type="match status" value="1"/>
</dbReference>
<dbReference type="HAMAP" id="MF_01895">
    <property type="entry name" value="RNase_R"/>
    <property type="match status" value="1"/>
</dbReference>
<dbReference type="Pfam" id="PF08206">
    <property type="entry name" value="OB_RNB"/>
    <property type="match status" value="1"/>
</dbReference>
<proteinExistence type="inferred from homology"/>
<dbReference type="SMART" id="SM00955">
    <property type="entry name" value="RNB"/>
    <property type="match status" value="1"/>
</dbReference>
<dbReference type="Gene3D" id="2.40.50.140">
    <property type="entry name" value="Nucleic acid-binding proteins"/>
    <property type="match status" value="3"/>
</dbReference>
<dbReference type="PROSITE" id="PS50126">
    <property type="entry name" value="S1"/>
    <property type="match status" value="1"/>
</dbReference>
<dbReference type="Pfam" id="PF00575">
    <property type="entry name" value="S1"/>
    <property type="match status" value="1"/>
</dbReference>
<feature type="region of interest" description="Disordered" evidence="9">
    <location>
        <begin position="747"/>
        <end position="782"/>
    </location>
</feature>
<dbReference type="InterPro" id="IPR012340">
    <property type="entry name" value="NA-bd_OB-fold"/>
</dbReference>
<dbReference type="NCBIfam" id="TIGR00358">
    <property type="entry name" value="3_prime_RNase"/>
    <property type="match status" value="1"/>
</dbReference>
<reference evidence="11" key="1">
    <citation type="journal article" date="2012" name="PLoS ONE">
        <title>Gene sets for utilization of primary and secondary nutrition supplies in the distal gut of endangered iberian lynx.</title>
        <authorList>
            <person name="Alcaide M."/>
            <person name="Messina E."/>
            <person name="Richter M."/>
            <person name="Bargiela R."/>
            <person name="Peplies J."/>
            <person name="Huws S.A."/>
            <person name="Newbold C.J."/>
            <person name="Golyshin P.N."/>
            <person name="Simon M.A."/>
            <person name="Lopez G."/>
            <person name="Yakimov M.M."/>
            <person name="Ferrer M."/>
        </authorList>
    </citation>
    <scope>NUCLEOTIDE SEQUENCE</scope>
</reference>
<dbReference type="InterPro" id="IPR013223">
    <property type="entry name" value="RNase_B_OB_dom"/>
</dbReference>
<name>J9G468_9ZZZZ</name>
<protein>
    <recommendedName>
        <fullName evidence="3">exoribonuclease II</fullName>
        <ecNumber evidence="3">3.1.13.1</ecNumber>
    </recommendedName>
</protein>
<keyword evidence="5" id="KW-0540">Nuclease</keyword>
<dbReference type="EMBL" id="AMCI01006435">
    <property type="protein sequence ID" value="EJW94339.1"/>
    <property type="molecule type" value="Genomic_DNA"/>
</dbReference>
<dbReference type="NCBIfam" id="TIGR02063">
    <property type="entry name" value="RNase_R"/>
    <property type="match status" value="1"/>
</dbReference>
<accession>J9G468</accession>
<comment type="subcellular location">
    <subcellularLocation>
        <location evidence="2">Cytoplasm</location>
    </subcellularLocation>
</comment>
<dbReference type="GO" id="GO:0005829">
    <property type="term" value="C:cytosol"/>
    <property type="evidence" value="ECO:0007669"/>
    <property type="project" value="TreeGrafter"/>
</dbReference>
<dbReference type="PANTHER" id="PTHR23355:SF9">
    <property type="entry name" value="DIS3-LIKE EXONUCLEASE 2"/>
    <property type="match status" value="1"/>
</dbReference>
<keyword evidence="6 11" id="KW-0378">Hydrolase</keyword>